<dbReference type="GO" id="GO:0031982">
    <property type="term" value="C:vesicle"/>
    <property type="evidence" value="ECO:0007669"/>
    <property type="project" value="TreeGrafter"/>
</dbReference>
<dbReference type="GO" id="GO:0009567">
    <property type="term" value="P:double fertilization forming a zygote and endosperm"/>
    <property type="evidence" value="ECO:0007669"/>
    <property type="project" value="TreeGrafter"/>
</dbReference>
<evidence type="ECO:0000256" key="2">
    <source>
        <dbReference type="SAM" id="MobiDB-lite"/>
    </source>
</evidence>
<proteinExistence type="predicted"/>
<keyword evidence="1 3" id="KW-0732">Signal</keyword>
<evidence type="ECO:0000259" key="4">
    <source>
        <dbReference type="Pfam" id="PF05617"/>
    </source>
</evidence>
<protein>
    <recommendedName>
        <fullName evidence="4">Prolamin-like domain-containing protein</fullName>
    </recommendedName>
</protein>
<feature type="compositionally biased region" description="Basic residues" evidence="2">
    <location>
        <begin position="68"/>
        <end position="81"/>
    </location>
</feature>
<evidence type="ECO:0000313" key="6">
    <source>
        <dbReference type="Proteomes" id="UP001291623"/>
    </source>
</evidence>
<dbReference type="GO" id="GO:0005576">
    <property type="term" value="C:extracellular region"/>
    <property type="evidence" value="ECO:0007669"/>
    <property type="project" value="TreeGrafter"/>
</dbReference>
<gene>
    <name evidence="5" type="ORF">RND71_041480</name>
</gene>
<comment type="caution">
    <text evidence="5">The sequence shown here is derived from an EMBL/GenBank/DDBJ whole genome shotgun (WGS) entry which is preliminary data.</text>
</comment>
<dbReference type="InterPro" id="IPR008502">
    <property type="entry name" value="Prolamin-like"/>
</dbReference>
<sequence>MSRSSTLCVFLFLAICMGIVTATSREPERDKELFGMSILRWVLPWRERNIQATLFPSSPPVDFTLSRHHHRHHHRHHRHHTNNPTPPPMTPIPPPPPTTSHSPVVKPPPAAPTGDDSSDCSTVLIKVDGCIADLITSFFKDQVSLSTECCKVVSRISDDCFDRGFTHFRLPKFQRKVRDYCNVGFATGVVDCCSGKGAMPWSGDTFLA</sequence>
<dbReference type="AlphaFoldDB" id="A0AAE1QUU9"/>
<name>A0AAE1QUU9_9SOLA</name>
<accession>A0AAE1QUU9</accession>
<feature type="chain" id="PRO_5041987845" description="Prolamin-like domain-containing protein" evidence="3">
    <location>
        <begin position="23"/>
        <end position="208"/>
    </location>
</feature>
<dbReference type="GO" id="GO:0080155">
    <property type="term" value="P:regulation of double fertilization forming a zygote and endosperm"/>
    <property type="evidence" value="ECO:0007669"/>
    <property type="project" value="TreeGrafter"/>
</dbReference>
<organism evidence="5 6">
    <name type="scientific">Anisodus tanguticus</name>
    <dbReference type="NCBI Taxonomy" id="243964"/>
    <lineage>
        <taxon>Eukaryota</taxon>
        <taxon>Viridiplantae</taxon>
        <taxon>Streptophyta</taxon>
        <taxon>Embryophyta</taxon>
        <taxon>Tracheophyta</taxon>
        <taxon>Spermatophyta</taxon>
        <taxon>Magnoliopsida</taxon>
        <taxon>eudicotyledons</taxon>
        <taxon>Gunneridae</taxon>
        <taxon>Pentapetalae</taxon>
        <taxon>asterids</taxon>
        <taxon>lamiids</taxon>
        <taxon>Solanales</taxon>
        <taxon>Solanaceae</taxon>
        <taxon>Solanoideae</taxon>
        <taxon>Hyoscyameae</taxon>
        <taxon>Anisodus</taxon>
    </lineage>
</organism>
<evidence type="ECO:0000256" key="3">
    <source>
        <dbReference type="SAM" id="SignalP"/>
    </source>
</evidence>
<dbReference type="PANTHER" id="PTHR31181">
    <property type="entry name" value="EGG CELL-SECRETED PROTEIN 1.4"/>
    <property type="match status" value="1"/>
</dbReference>
<feature type="signal peptide" evidence="3">
    <location>
        <begin position="1"/>
        <end position="22"/>
    </location>
</feature>
<dbReference type="EMBL" id="JAVYJV010000023">
    <property type="protein sequence ID" value="KAK4340018.1"/>
    <property type="molecule type" value="Genomic_DNA"/>
</dbReference>
<dbReference type="Pfam" id="PF05617">
    <property type="entry name" value="Prolamin_like"/>
    <property type="match status" value="1"/>
</dbReference>
<feature type="compositionally biased region" description="Pro residues" evidence="2">
    <location>
        <begin position="84"/>
        <end position="98"/>
    </location>
</feature>
<dbReference type="Proteomes" id="UP001291623">
    <property type="component" value="Unassembled WGS sequence"/>
</dbReference>
<dbReference type="PANTHER" id="PTHR31181:SF64">
    <property type="entry name" value="ECA1 GAMETOGENESIS FAMILY PROTEIN-RELATED"/>
    <property type="match status" value="1"/>
</dbReference>
<keyword evidence="6" id="KW-1185">Reference proteome</keyword>
<evidence type="ECO:0000313" key="5">
    <source>
        <dbReference type="EMBL" id="KAK4340018.1"/>
    </source>
</evidence>
<evidence type="ECO:0000256" key="1">
    <source>
        <dbReference type="ARBA" id="ARBA00022729"/>
    </source>
</evidence>
<feature type="domain" description="Prolamin-like" evidence="4">
    <location>
        <begin position="119"/>
        <end position="181"/>
    </location>
</feature>
<dbReference type="GO" id="GO:2000008">
    <property type="term" value="P:regulation of protein localization to cell surface"/>
    <property type="evidence" value="ECO:0007669"/>
    <property type="project" value="TreeGrafter"/>
</dbReference>
<reference evidence="5" key="1">
    <citation type="submission" date="2023-12" db="EMBL/GenBank/DDBJ databases">
        <title>Genome assembly of Anisodus tanguticus.</title>
        <authorList>
            <person name="Wang Y.-J."/>
        </authorList>
    </citation>
    <scope>NUCLEOTIDE SEQUENCE</scope>
    <source>
        <strain evidence="5">KB-2021</strain>
        <tissue evidence="5">Leaf</tissue>
    </source>
</reference>
<feature type="region of interest" description="Disordered" evidence="2">
    <location>
        <begin position="68"/>
        <end position="118"/>
    </location>
</feature>